<dbReference type="Gene3D" id="3.40.50.2020">
    <property type="match status" value="1"/>
</dbReference>
<dbReference type="SUPFAM" id="SSF53271">
    <property type="entry name" value="PRTase-like"/>
    <property type="match status" value="1"/>
</dbReference>
<feature type="domain" description="Orotate phosphoribosyltransferase-like" evidence="2">
    <location>
        <begin position="39"/>
        <end position="265"/>
    </location>
</feature>
<dbReference type="InterPro" id="IPR029057">
    <property type="entry name" value="PRTase-like"/>
</dbReference>
<dbReference type="Pfam" id="PF12500">
    <property type="entry name" value="TRSP"/>
    <property type="match status" value="1"/>
</dbReference>
<dbReference type="InterPro" id="IPR041688">
    <property type="entry name" value="PRTase_2"/>
</dbReference>
<dbReference type="CDD" id="cd06223">
    <property type="entry name" value="PRTases_typeI"/>
    <property type="match status" value="1"/>
</dbReference>
<keyword evidence="4" id="KW-1185">Reference proteome</keyword>
<feature type="domain" description="TRSP" evidence="1">
    <location>
        <begin position="333"/>
        <end position="454"/>
    </location>
</feature>
<evidence type="ECO:0000259" key="1">
    <source>
        <dbReference type="Pfam" id="PF12500"/>
    </source>
</evidence>
<sequence length="488" mass="51382">MNDEHGLSGVVDPGGFVAERFGVRLHTDQEASVVPVGRLVGLALRKNPRRAHLLVSTVLAKHVPTDPATTIAAGALLGVLVAELLAAEGGVPRLPSARARAFGDRLTEVLEGRGRADGLRALLVDARVSDPALSVIGYAETATGLGRIVADTLGAAYIHSTRLDVPGSRSFAGFEEEHSHATSHRLLPRRSDWFRAGGTVVLVDDEVSTGSTIINTIRSLHAVVPQRRWVVAALIDLRSGVDRARFDALAAELGAAIDVVALGTGSIDLPSGLLDEAQRFFADTADAVVPDAHVSAPGAVSLVDLRAHPPVPLDRFGTLADERPDLLAGSETARALAAAVAAEAAVPRRDPQDHDSPPRVLVLGTEEAIALPLAVADALREATTAEVVFSTTTRSPIHPLDRGDYAIQTAVRFDRHDRVLDDEPRRYAYNLTRGGERFDEIVLVPEPGTPEDALTGPGSVTEALAGVASRVTVILLTAPLAPSESSRA</sequence>
<gene>
    <name evidence="3" type="ORF">GCM10022256_02970</name>
</gene>
<comment type="caution">
    <text evidence="3">The sequence shown here is derived from an EMBL/GenBank/DDBJ whole genome shotgun (WGS) entry which is preliminary data.</text>
</comment>
<accession>A0ABP8DXG2</accession>
<reference evidence="4" key="1">
    <citation type="journal article" date="2019" name="Int. J. Syst. Evol. Microbiol.">
        <title>The Global Catalogue of Microorganisms (GCM) 10K type strain sequencing project: providing services to taxonomists for standard genome sequencing and annotation.</title>
        <authorList>
            <consortium name="The Broad Institute Genomics Platform"/>
            <consortium name="The Broad Institute Genome Sequencing Center for Infectious Disease"/>
            <person name="Wu L."/>
            <person name="Ma J."/>
        </authorList>
    </citation>
    <scope>NUCLEOTIDE SEQUENCE [LARGE SCALE GENOMIC DNA]</scope>
    <source>
        <strain evidence="4">JCM 17442</strain>
    </source>
</reference>
<organism evidence="3 4">
    <name type="scientific">Frondihabitans peucedani</name>
    <dbReference type="NCBI Taxonomy" id="598626"/>
    <lineage>
        <taxon>Bacteria</taxon>
        <taxon>Bacillati</taxon>
        <taxon>Actinomycetota</taxon>
        <taxon>Actinomycetes</taxon>
        <taxon>Micrococcales</taxon>
        <taxon>Microbacteriaceae</taxon>
        <taxon>Frondihabitans</taxon>
    </lineage>
</organism>
<dbReference type="Proteomes" id="UP001501594">
    <property type="component" value="Unassembled WGS sequence"/>
</dbReference>
<evidence type="ECO:0000313" key="4">
    <source>
        <dbReference type="Proteomes" id="UP001501594"/>
    </source>
</evidence>
<proteinExistence type="predicted"/>
<dbReference type="InterPro" id="IPR022537">
    <property type="entry name" value="TRSP_dom"/>
</dbReference>
<protein>
    <recommendedName>
        <fullName evidence="5">TRSP domain C terminus to PRTase_2</fullName>
    </recommendedName>
</protein>
<dbReference type="Pfam" id="PF15609">
    <property type="entry name" value="PRTase_2"/>
    <property type="match status" value="1"/>
</dbReference>
<evidence type="ECO:0000259" key="2">
    <source>
        <dbReference type="Pfam" id="PF15609"/>
    </source>
</evidence>
<dbReference type="RefSeq" id="WP_344793271.1">
    <property type="nucleotide sequence ID" value="NZ_BAABAU010000001.1"/>
</dbReference>
<dbReference type="EMBL" id="BAABAU010000001">
    <property type="protein sequence ID" value="GAA4264685.1"/>
    <property type="molecule type" value="Genomic_DNA"/>
</dbReference>
<evidence type="ECO:0008006" key="5">
    <source>
        <dbReference type="Google" id="ProtNLM"/>
    </source>
</evidence>
<dbReference type="InterPro" id="IPR011214">
    <property type="entry name" value="UCP020967"/>
</dbReference>
<evidence type="ECO:0000313" key="3">
    <source>
        <dbReference type="EMBL" id="GAA4264685.1"/>
    </source>
</evidence>
<dbReference type="PIRSF" id="PIRSF020967">
    <property type="entry name" value="UCP020967"/>
    <property type="match status" value="1"/>
</dbReference>
<dbReference type="InterPro" id="IPR000836">
    <property type="entry name" value="PRTase_dom"/>
</dbReference>
<name>A0ABP8DXG2_9MICO</name>